<keyword evidence="3 10" id="KW-0479">Metal-binding</keyword>
<evidence type="ECO:0000256" key="6">
    <source>
        <dbReference type="ARBA" id="ARBA00022801"/>
    </source>
</evidence>
<organism evidence="12">
    <name type="scientific">Thermofilum pendens</name>
    <dbReference type="NCBI Taxonomy" id="2269"/>
    <lineage>
        <taxon>Archaea</taxon>
        <taxon>Thermoproteota</taxon>
        <taxon>Thermoprotei</taxon>
        <taxon>Thermofilales</taxon>
        <taxon>Thermofilaceae</taxon>
        <taxon>Thermofilum</taxon>
    </lineage>
</organism>
<keyword evidence="6 10" id="KW-0378">Hydrolase</keyword>
<dbReference type="InterPro" id="IPR004161">
    <property type="entry name" value="EFTu-like_2"/>
</dbReference>
<comment type="function">
    <text evidence="10">GTP hydrolase that promotes the GTP-dependent binding of aminoacyl-tRNA to the A-site of ribosomes during protein biosynthesis.</text>
</comment>
<dbReference type="Pfam" id="PF03144">
    <property type="entry name" value="GTP_EFTU_D2"/>
    <property type="match status" value="1"/>
</dbReference>
<dbReference type="PANTHER" id="PTHR23115">
    <property type="entry name" value="TRANSLATION FACTOR"/>
    <property type="match status" value="1"/>
</dbReference>
<dbReference type="EMBL" id="DTFI01000111">
    <property type="protein sequence ID" value="HGI43689.1"/>
    <property type="molecule type" value="Genomic_DNA"/>
</dbReference>
<keyword evidence="8 10" id="KW-0648">Protein biosynthesis</keyword>
<keyword evidence="5 10" id="KW-0251">Elongation factor</keyword>
<comment type="subcellular location">
    <subcellularLocation>
        <location evidence="1 10">Cytoplasm</location>
    </subcellularLocation>
</comment>
<dbReference type="HAMAP" id="MF_00118_A">
    <property type="entry name" value="EF_Tu_A"/>
    <property type="match status" value="1"/>
</dbReference>
<comment type="catalytic activity">
    <reaction evidence="10">
        <text>GTP + H2O = GDP + phosphate + H(+)</text>
        <dbReference type="Rhea" id="RHEA:19669"/>
        <dbReference type="ChEBI" id="CHEBI:15377"/>
        <dbReference type="ChEBI" id="CHEBI:15378"/>
        <dbReference type="ChEBI" id="CHEBI:37565"/>
        <dbReference type="ChEBI" id="CHEBI:43474"/>
        <dbReference type="ChEBI" id="CHEBI:58189"/>
        <dbReference type="EC" id="3.6.5.3"/>
    </reaction>
</comment>
<dbReference type="Gene3D" id="2.40.30.10">
    <property type="entry name" value="Translation factors"/>
    <property type="match status" value="2"/>
</dbReference>
<dbReference type="GO" id="GO:0005525">
    <property type="term" value="F:GTP binding"/>
    <property type="evidence" value="ECO:0007669"/>
    <property type="project" value="UniProtKB-UniRule"/>
</dbReference>
<feature type="binding site" evidence="10">
    <location>
        <begin position="14"/>
        <end position="21"/>
    </location>
    <ligand>
        <name>GTP</name>
        <dbReference type="ChEBI" id="CHEBI:37565"/>
    </ligand>
</feature>
<keyword evidence="2 10" id="KW-0963">Cytoplasm</keyword>
<dbReference type="SUPFAM" id="SSF50465">
    <property type="entry name" value="EF-Tu/eEF-1alpha/eIF2-gamma C-terminal domain"/>
    <property type="match status" value="1"/>
</dbReference>
<reference evidence="12" key="1">
    <citation type="journal article" date="2020" name="mSystems">
        <title>Genome- and Community-Level Interaction Insights into Carbon Utilization and Element Cycling Functions of Hydrothermarchaeota in Hydrothermal Sediment.</title>
        <authorList>
            <person name="Zhou Z."/>
            <person name="Liu Y."/>
            <person name="Xu W."/>
            <person name="Pan J."/>
            <person name="Luo Z.H."/>
            <person name="Li M."/>
        </authorList>
    </citation>
    <scope>NUCLEOTIDE SEQUENCE [LARGE SCALE GENOMIC DNA]</scope>
    <source>
        <strain evidence="12">SpSt-735</strain>
    </source>
</reference>
<dbReference type="InterPro" id="IPR005225">
    <property type="entry name" value="Small_GTP-bd"/>
</dbReference>
<dbReference type="Gene3D" id="3.40.50.300">
    <property type="entry name" value="P-loop containing nucleotide triphosphate hydrolases"/>
    <property type="match status" value="1"/>
</dbReference>
<comment type="caution">
    <text evidence="12">The sequence shown here is derived from an EMBL/GenBank/DDBJ whole genome shotgun (WGS) entry which is preliminary data.</text>
</comment>
<dbReference type="InterPro" id="IPR009001">
    <property type="entry name" value="Transl_elong_EF1A/Init_IF2_C"/>
</dbReference>
<keyword evidence="4 10" id="KW-0547">Nucleotide-binding</keyword>
<dbReference type="FunFam" id="2.40.30.10:FF:000005">
    <property type="entry name" value="Elongation factor 1-alpha"/>
    <property type="match status" value="1"/>
</dbReference>
<dbReference type="InterPro" id="IPR054696">
    <property type="entry name" value="GTP-eEF1A_C"/>
</dbReference>
<dbReference type="NCBIfam" id="NF008969">
    <property type="entry name" value="PRK12317.1"/>
    <property type="match status" value="1"/>
</dbReference>
<evidence type="ECO:0000256" key="9">
    <source>
        <dbReference type="ARBA" id="ARBA00023134"/>
    </source>
</evidence>
<evidence type="ECO:0000256" key="2">
    <source>
        <dbReference type="ARBA" id="ARBA00022490"/>
    </source>
</evidence>
<keyword evidence="7 10" id="KW-0460">Magnesium</keyword>
<dbReference type="InterPro" id="IPR004539">
    <property type="entry name" value="Transl_elong_EF1A_euk/arc"/>
</dbReference>
<dbReference type="Pfam" id="PF00009">
    <property type="entry name" value="GTP_EFTU"/>
    <property type="match status" value="1"/>
</dbReference>
<evidence type="ECO:0000313" key="12">
    <source>
        <dbReference type="EMBL" id="HGI43689.1"/>
    </source>
</evidence>
<dbReference type="GO" id="GO:0005737">
    <property type="term" value="C:cytoplasm"/>
    <property type="evidence" value="ECO:0007669"/>
    <property type="project" value="UniProtKB-SubCell"/>
</dbReference>
<feature type="binding site" evidence="10">
    <location>
        <begin position="91"/>
        <end position="95"/>
    </location>
    <ligand>
        <name>GTP</name>
        <dbReference type="ChEBI" id="CHEBI:37565"/>
    </ligand>
</feature>
<dbReference type="PRINTS" id="PR00315">
    <property type="entry name" value="ELONGATNFCT"/>
</dbReference>
<evidence type="ECO:0000256" key="5">
    <source>
        <dbReference type="ARBA" id="ARBA00022768"/>
    </source>
</evidence>
<dbReference type="EC" id="3.6.5.3" evidence="10"/>
<dbReference type="CDD" id="cd01883">
    <property type="entry name" value="EF1_alpha"/>
    <property type="match status" value="1"/>
</dbReference>
<dbReference type="SUPFAM" id="SSF50447">
    <property type="entry name" value="Translation proteins"/>
    <property type="match status" value="1"/>
</dbReference>
<dbReference type="InterPro" id="IPR009000">
    <property type="entry name" value="Transl_B-barrel_sf"/>
</dbReference>
<keyword evidence="9 10" id="KW-0342">GTP-binding</keyword>
<dbReference type="GO" id="GO:0003746">
    <property type="term" value="F:translation elongation factor activity"/>
    <property type="evidence" value="ECO:0007669"/>
    <property type="project" value="UniProtKB-UniRule"/>
</dbReference>
<evidence type="ECO:0000256" key="3">
    <source>
        <dbReference type="ARBA" id="ARBA00022723"/>
    </source>
</evidence>
<dbReference type="InterPro" id="IPR000795">
    <property type="entry name" value="T_Tr_GTP-bd_dom"/>
</dbReference>
<dbReference type="SUPFAM" id="SSF52540">
    <property type="entry name" value="P-loop containing nucleoside triphosphate hydrolases"/>
    <property type="match status" value="1"/>
</dbReference>
<gene>
    <name evidence="10 12" type="primary">tuf</name>
    <name evidence="12" type="ORF">ENV17_04830</name>
</gene>
<evidence type="ECO:0000256" key="4">
    <source>
        <dbReference type="ARBA" id="ARBA00022741"/>
    </source>
</evidence>
<dbReference type="NCBIfam" id="TIGR00483">
    <property type="entry name" value="EF-1_alpha"/>
    <property type="match status" value="1"/>
</dbReference>
<feature type="domain" description="Tr-type G" evidence="11">
    <location>
        <begin position="5"/>
        <end position="227"/>
    </location>
</feature>
<dbReference type="PROSITE" id="PS51722">
    <property type="entry name" value="G_TR_2"/>
    <property type="match status" value="1"/>
</dbReference>
<dbReference type="GO" id="GO:0000287">
    <property type="term" value="F:magnesium ion binding"/>
    <property type="evidence" value="ECO:0007669"/>
    <property type="project" value="UniProtKB-UniRule"/>
</dbReference>
<comment type="similarity">
    <text evidence="10">Belongs to the TRAFAC class translation factor GTPase superfamily. Classic translation factor GTPase family. EF-Tu/EF-1A subfamily.</text>
</comment>
<dbReference type="InterPro" id="IPR027417">
    <property type="entry name" value="P-loop_NTPase"/>
</dbReference>
<dbReference type="CDD" id="cd03705">
    <property type="entry name" value="EF1_alpha_III"/>
    <property type="match status" value="1"/>
</dbReference>
<feature type="binding site" evidence="10">
    <location>
        <begin position="153"/>
        <end position="156"/>
    </location>
    <ligand>
        <name>GTP</name>
        <dbReference type="ChEBI" id="CHEBI:37565"/>
    </ligand>
</feature>
<dbReference type="CDD" id="cd03693">
    <property type="entry name" value="EF1_alpha_II"/>
    <property type="match status" value="1"/>
</dbReference>
<evidence type="ECO:0000256" key="7">
    <source>
        <dbReference type="ARBA" id="ARBA00022842"/>
    </source>
</evidence>
<dbReference type="AlphaFoldDB" id="A0A7C4FEQ2"/>
<accession>A0A7C4FEQ2</accession>
<evidence type="ECO:0000256" key="1">
    <source>
        <dbReference type="ARBA" id="ARBA00004496"/>
    </source>
</evidence>
<dbReference type="FunFam" id="3.40.50.300:FF:000255">
    <property type="entry name" value="Elongation factor 1-alpha"/>
    <property type="match status" value="1"/>
</dbReference>
<dbReference type="FunFam" id="2.40.30.10:FF:000003">
    <property type="entry name" value="Elongation factor 1-alpha"/>
    <property type="match status" value="1"/>
</dbReference>
<evidence type="ECO:0000256" key="10">
    <source>
        <dbReference type="HAMAP-Rule" id="MF_00118"/>
    </source>
</evidence>
<dbReference type="InterPro" id="IPR050100">
    <property type="entry name" value="TRAFAC_GTPase_members"/>
</dbReference>
<sequence>MSQKKPHLNLVVIGHVDHGKSTLMGRFLYEVGAIDPRVIQQYEEEARKIGKESFKYAWVLDRLKEERERGLTIDLGFYKFETQKYFFTLIDAPGHRDFVKNMITGASQADVALLVVSAREGEFEAGISPAGQTREHVFLAKTMGIDQLLVAVNKMDTVNYSQQRYEEIKTQLSRLLRIVGYKPEEILFVPTSAWEGVNVSKRSPDKTPWYNGPCLYEAFDNFKEPPRPIDKPLRIPIQDVYSIKGVGTVPVGRVETGVLRVGDKVIINPPKVIGEVKSIETHHTPLQEAIPGDNIGFNVKGVEKSQIRRGDVTGHPDNPPTVAEEFVGRIFVIYHPTAIAAGYTPVLHIHTATVPVTFAELIHKLDPRTGSVQEENPQYIKQGDSAVVRFKPRKPVVAEKFSEIPQLGRFAIRDSGRTIAAGVVIDVKKAEGY</sequence>
<protein>
    <recommendedName>
        <fullName evidence="10">Elongation factor 1-alpha</fullName>
        <shortName evidence="10">EF-1-alpha</shortName>
        <ecNumber evidence="10">3.6.5.3</ecNumber>
    </recommendedName>
    <alternativeName>
        <fullName evidence="10">Elongation factor Tu</fullName>
        <shortName evidence="10">EF-Tu</shortName>
    </alternativeName>
</protein>
<evidence type="ECO:0000259" key="11">
    <source>
        <dbReference type="PROSITE" id="PS51722"/>
    </source>
</evidence>
<dbReference type="NCBIfam" id="TIGR00231">
    <property type="entry name" value="small_GTP"/>
    <property type="match status" value="1"/>
</dbReference>
<dbReference type="Pfam" id="PF22594">
    <property type="entry name" value="GTP-eEF1A_C"/>
    <property type="match status" value="1"/>
</dbReference>
<evidence type="ECO:0000256" key="8">
    <source>
        <dbReference type="ARBA" id="ARBA00022917"/>
    </source>
</evidence>
<dbReference type="GO" id="GO:0003924">
    <property type="term" value="F:GTPase activity"/>
    <property type="evidence" value="ECO:0007669"/>
    <property type="project" value="UniProtKB-UniRule"/>
</dbReference>
<name>A0A7C4FEQ2_THEPE</name>
<feature type="binding site" evidence="10">
    <location>
        <position position="21"/>
    </location>
    <ligand>
        <name>Mg(2+)</name>
        <dbReference type="ChEBI" id="CHEBI:18420"/>
    </ligand>
</feature>
<proteinExistence type="inferred from homology"/>